<feature type="domain" description="RNA polymerase sigma-70 region 2" evidence="5">
    <location>
        <begin position="26"/>
        <end position="92"/>
    </location>
</feature>
<name>A0ABM8UCN3_9GAMM</name>
<dbReference type="SUPFAM" id="SSF88946">
    <property type="entry name" value="Sigma2 domain of RNA polymerase sigma factors"/>
    <property type="match status" value="1"/>
</dbReference>
<keyword evidence="3" id="KW-0731">Sigma factor</keyword>
<dbReference type="Pfam" id="PF08281">
    <property type="entry name" value="Sigma70_r4_2"/>
    <property type="match status" value="1"/>
</dbReference>
<dbReference type="InterPro" id="IPR013324">
    <property type="entry name" value="RNA_pol_sigma_r3/r4-like"/>
</dbReference>
<protein>
    <submittedName>
        <fullName evidence="7">ECF RNA polymerase sigma factor SigW</fullName>
    </submittedName>
</protein>
<dbReference type="InterPro" id="IPR014284">
    <property type="entry name" value="RNA_pol_sigma-70_dom"/>
</dbReference>
<dbReference type="InterPro" id="IPR036388">
    <property type="entry name" value="WH-like_DNA-bd_sf"/>
</dbReference>
<dbReference type="SUPFAM" id="SSF88659">
    <property type="entry name" value="Sigma3 and sigma4 domains of RNA polymerase sigma factors"/>
    <property type="match status" value="1"/>
</dbReference>
<keyword evidence="2" id="KW-0805">Transcription regulation</keyword>
<comment type="similarity">
    <text evidence="1">Belongs to the sigma-70 factor family. ECF subfamily.</text>
</comment>
<dbReference type="PANTHER" id="PTHR43133">
    <property type="entry name" value="RNA POLYMERASE ECF-TYPE SIGMA FACTO"/>
    <property type="match status" value="1"/>
</dbReference>
<keyword evidence="4" id="KW-0804">Transcription</keyword>
<feature type="domain" description="RNA polymerase sigma factor 70 region 4 type 2" evidence="6">
    <location>
        <begin position="124"/>
        <end position="175"/>
    </location>
</feature>
<accession>A0ABM8UCN3</accession>
<dbReference type="Gene3D" id="1.10.10.10">
    <property type="entry name" value="Winged helix-like DNA-binding domain superfamily/Winged helix DNA-binding domain"/>
    <property type="match status" value="1"/>
</dbReference>
<evidence type="ECO:0000313" key="7">
    <source>
        <dbReference type="EMBL" id="CAG4969066.1"/>
    </source>
</evidence>
<dbReference type="InterPro" id="IPR007627">
    <property type="entry name" value="RNA_pol_sigma70_r2"/>
</dbReference>
<dbReference type="InterPro" id="IPR039425">
    <property type="entry name" value="RNA_pol_sigma-70-like"/>
</dbReference>
<evidence type="ECO:0000313" key="8">
    <source>
        <dbReference type="Proteomes" id="UP000680116"/>
    </source>
</evidence>
<keyword evidence="8" id="KW-1185">Reference proteome</keyword>
<dbReference type="InterPro" id="IPR013325">
    <property type="entry name" value="RNA_pol_sigma_r2"/>
</dbReference>
<sequence length="196" mass="21960">MDTMTDPAAIDALIPDDSLQARFTALLDQHRGIVLKIAHGYCRHPEDRHDLVQDISIQAWRAFGRFDPARSRFSTWLYRVALNVAISHVRSATLHERHHAGLDDEALAALPDPAADTGQADRLRTLRAVIDRLGPLDRALMLLYLDERSHREIAEVLGIGESNVATRLHRLRQRIAAQFADAPGGTDTPTPTRRTR</sequence>
<dbReference type="EMBL" id="OU015430">
    <property type="protein sequence ID" value="CAG4969066.1"/>
    <property type="molecule type" value="Genomic_DNA"/>
</dbReference>
<dbReference type="Proteomes" id="UP000680116">
    <property type="component" value="Chromosome"/>
</dbReference>
<gene>
    <name evidence="7" type="primary">sigW</name>
    <name evidence="7" type="ORF">LYB30171_00409</name>
</gene>
<evidence type="ECO:0000256" key="4">
    <source>
        <dbReference type="ARBA" id="ARBA00023163"/>
    </source>
</evidence>
<dbReference type="Gene3D" id="1.10.1740.10">
    <property type="match status" value="1"/>
</dbReference>
<evidence type="ECO:0000259" key="5">
    <source>
        <dbReference type="Pfam" id="PF04542"/>
    </source>
</evidence>
<dbReference type="NCBIfam" id="TIGR02937">
    <property type="entry name" value="sigma70-ECF"/>
    <property type="match status" value="1"/>
</dbReference>
<dbReference type="PANTHER" id="PTHR43133:SF45">
    <property type="entry name" value="RNA POLYMERASE ECF-TYPE SIGMA FACTOR"/>
    <property type="match status" value="1"/>
</dbReference>
<dbReference type="InterPro" id="IPR013249">
    <property type="entry name" value="RNA_pol_sigma70_r4_t2"/>
</dbReference>
<evidence type="ECO:0000256" key="2">
    <source>
        <dbReference type="ARBA" id="ARBA00023015"/>
    </source>
</evidence>
<evidence type="ECO:0000259" key="6">
    <source>
        <dbReference type="Pfam" id="PF08281"/>
    </source>
</evidence>
<proteinExistence type="inferred from homology"/>
<dbReference type="Pfam" id="PF04542">
    <property type="entry name" value="Sigma70_r2"/>
    <property type="match status" value="1"/>
</dbReference>
<organism evidence="7 8">
    <name type="scientific">Novilysobacter luteus</name>
    <dbReference type="NCBI Taxonomy" id="2822368"/>
    <lineage>
        <taxon>Bacteria</taxon>
        <taxon>Pseudomonadati</taxon>
        <taxon>Pseudomonadota</taxon>
        <taxon>Gammaproteobacteria</taxon>
        <taxon>Lysobacterales</taxon>
        <taxon>Lysobacteraceae</taxon>
        <taxon>Novilysobacter</taxon>
    </lineage>
</organism>
<evidence type="ECO:0000256" key="1">
    <source>
        <dbReference type="ARBA" id="ARBA00010641"/>
    </source>
</evidence>
<reference evidence="7 8" key="1">
    <citation type="submission" date="2021-04" db="EMBL/GenBank/DDBJ databases">
        <authorList>
            <person name="Rodrigo-Torres L."/>
            <person name="Arahal R. D."/>
            <person name="Lucena T."/>
        </authorList>
    </citation>
    <scope>NUCLEOTIDE SEQUENCE [LARGE SCALE GENOMIC DNA]</scope>
    <source>
        <strain evidence="7 8">CECT 30171</strain>
    </source>
</reference>
<evidence type="ECO:0000256" key="3">
    <source>
        <dbReference type="ARBA" id="ARBA00023082"/>
    </source>
</evidence>